<evidence type="ECO:0000313" key="4">
    <source>
        <dbReference type="Proteomes" id="UP001385951"/>
    </source>
</evidence>
<organism evidence="3 4">
    <name type="scientific">Cerrena zonata</name>
    <dbReference type="NCBI Taxonomy" id="2478898"/>
    <lineage>
        <taxon>Eukaryota</taxon>
        <taxon>Fungi</taxon>
        <taxon>Dikarya</taxon>
        <taxon>Basidiomycota</taxon>
        <taxon>Agaricomycotina</taxon>
        <taxon>Agaricomycetes</taxon>
        <taxon>Polyporales</taxon>
        <taxon>Cerrenaceae</taxon>
        <taxon>Cerrena</taxon>
    </lineage>
</organism>
<keyword evidence="2" id="KW-1133">Transmembrane helix</keyword>
<keyword evidence="4" id="KW-1185">Reference proteome</keyword>
<gene>
    <name evidence="3" type="ORF">QCA50_006486</name>
</gene>
<feature type="compositionally biased region" description="Low complexity" evidence="1">
    <location>
        <begin position="1"/>
        <end position="19"/>
    </location>
</feature>
<keyword evidence="2" id="KW-0812">Transmembrane</keyword>
<comment type="caution">
    <text evidence="3">The sequence shown here is derived from an EMBL/GenBank/DDBJ whole genome shotgun (WGS) entry which is preliminary data.</text>
</comment>
<dbReference type="AlphaFoldDB" id="A0AAW0GIX1"/>
<reference evidence="3 4" key="1">
    <citation type="submission" date="2022-09" db="EMBL/GenBank/DDBJ databases">
        <authorList>
            <person name="Palmer J.M."/>
        </authorList>
    </citation>
    <scope>NUCLEOTIDE SEQUENCE [LARGE SCALE GENOMIC DNA]</scope>
    <source>
        <strain evidence="3 4">DSM 7382</strain>
    </source>
</reference>
<proteinExistence type="predicted"/>
<dbReference type="Proteomes" id="UP001385951">
    <property type="component" value="Unassembled WGS sequence"/>
</dbReference>
<evidence type="ECO:0000256" key="2">
    <source>
        <dbReference type="SAM" id="Phobius"/>
    </source>
</evidence>
<feature type="transmembrane region" description="Helical" evidence="2">
    <location>
        <begin position="31"/>
        <end position="52"/>
    </location>
</feature>
<protein>
    <submittedName>
        <fullName evidence="3">Uncharacterized protein</fullName>
    </submittedName>
</protein>
<dbReference type="EMBL" id="JASBNA010000007">
    <property type="protein sequence ID" value="KAK7689847.1"/>
    <property type="molecule type" value="Genomic_DNA"/>
</dbReference>
<evidence type="ECO:0000256" key="1">
    <source>
        <dbReference type="SAM" id="MobiDB-lite"/>
    </source>
</evidence>
<keyword evidence="2" id="KW-0472">Membrane</keyword>
<accession>A0AAW0GIX1</accession>
<feature type="region of interest" description="Disordered" evidence="1">
    <location>
        <begin position="1"/>
        <end position="29"/>
    </location>
</feature>
<sequence>MAGLKSSTPAPKTSPTSSPSHDHNRFANTPAPVGVIVSGSIILGVLFLALIARAFGHLLLLRHPYLTQNITADDPFRLSGTPPPPYEAAPSDVFELAVVNSMDIDPSTQNGTNTTEI</sequence>
<name>A0AAW0GIX1_9APHY</name>
<evidence type="ECO:0000313" key="3">
    <source>
        <dbReference type="EMBL" id="KAK7689847.1"/>
    </source>
</evidence>